<dbReference type="VEuPathDB" id="FungiDB:PC110_g13472"/>
<dbReference type="AlphaFoldDB" id="A0A8T1U0M4"/>
<dbReference type="InterPro" id="IPR004875">
    <property type="entry name" value="DDE_SF_endonuclease_dom"/>
</dbReference>
<feature type="domain" description="DDE-1" evidence="1">
    <location>
        <begin position="12"/>
        <end position="107"/>
    </location>
</feature>
<gene>
    <name evidence="2" type="ORF">JG687_00013339</name>
</gene>
<comment type="caution">
    <text evidence="2">The sequence shown here is derived from an EMBL/GenBank/DDBJ whole genome shotgun (WGS) entry which is preliminary data.</text>
</comment>
<evidence type="ECO:0000313" key="3">
    <source>
        <dbReference type="Proteomes" id="UP000688947"/>
    </source>
</evidence>
<reference evidence="2" key="1">
    <citation type="submission" date="2021-01" db="EMBL/GenBank/DDBJ databases">
        <title>Phytophthora aleatoria, a newly-described species from Pinus radiata is distinct from Phytophthora cactorum isolates based on comparative genomics.</title>
        <authorList>
            <person name="Mcdougal R."/>
            <person name="Panda P."/>
            <person name="Williams N."/>
            <person name="Studholme D.J."/>
        </authorList>
    </citation>
    <scope>NUCLEOTIDE SEQUENCE</scope>
    <source>
        <strain evidence="2">NZFS 3830</strain>
    </source>
</reference>
<proteinExistence type="predicted"/>
<evidence type="ECO:0000313" key="2">
    <source>
        <dbReference type="EMBL" id="KAG6951859.1"/>
    </source>
</evidence>
<evidence type="ECO:0000259" key="1">
    <source>
        <dbReference type="Pfam" id="PF03184"/>
    </source>
</evidence>
<dbReference type="EMBL" id="JAENGZ010000970">
    <property type="protein sequence ID" value="KAG6951859.1"/>
    <property type="molecule type" value="Genomic_DNA"/>
</dbReference>
<protein>
    <recommendedName>
        <fullName evidence="1">DDE-1 domain-containing protein</fullName>
    </recommendedName>
</protein>
<dbReference type="Pfam" id="PF03184">
    <property type="entry name" value="DDE_1"/>
    <property type="match status" value="1"/>
</dbReference>
<sequence length="143" mass="15964">MSGDCPRPWQPLILLVDGFSGHWTPAVKYYASSVEVHLMLVPSSCTATCQPADVAWNRTFKAYLLGEWVAMLRRQLQDHEGSTSAFEFKPPKRPTLCAWVCTSWNKLCVDNQEQFPACPHFSASAGSRAAARRASTTRCGFCY</sequence>
<dbReference type="GO" id="GO:0003676">
    <property type="term" value="F:nucleic acid binding"/>
    <property type="evidence" value="ECO:0007669"/>
    <property type="project" value="InterPro"/>
</dbReference>
<dbReference type="OrthoDB" id="104300at2759"/>
<organism evidence="2 3">
    <name type="scientific">Phytophthora cactorum</name>
    <dbReference type="NCBI Taxonomy" id="29920"/>
    <lineage>
        <taxon>Eukaryota</taxon>
        <taxon>Sar</taxon>
        <taxon>Stramenopiles</taxon>
        <taxon>Oomycota</taxon>
        <taxon>Peronosporomycetes</taxon>
        <taxon>Peronosporales</taxon>
        <taxon>Peronosporaceae</taxon>
        <taxon>Phytophthora</taxon>
    </lineage>
</organism>
<dbReference type="Proteomes" id="UP000688947">
    <property type="component" value="Unassembled WGS sequence"/>
</dbReference>
<name>A0A8T1U0M4_9STRA</name>
<accession>A0A8T1U0M4</accession>